<comment type="caution">
    <text evidence="1">The sequence shown here is derived from an EMBL/GenBank/DDBJ whole genome shotgun (WGS) entry which is preliminary data.</text>
</comment>
<reference evidence="1" key="1">
    <citation type="journal article" date="2020" name="bioRxiv">
        <title>Historical genomics reveals the evolutionary mechanisms behind multiple outbreaks of the host-specific coffee wilt pathogen Fusarium xylarioides.</title>
        <authorList>
            <person name="Peck D."/>
            <person name="Nowell R.W."/>
            <person name="Flood J."/>
            <person name="Ryan M.J."/>
            <person name="Barraclough T.G."/>
        </authorList>
    </citation>
    <scope>NUCLEOTIDE SEQUENCE</scope>
    <source>
        <strain evidence="1">IMI 127659i</strain>
    </source>
</reference>
<dbReference type="OrthoDB" id="543156at2759"/>
<gene>
    <name evidence="1" type="ORF">H9Q72_003918</name>
</gene>
<sequence length="79" mass="8903">MSKQDDKTPVRDTAEDDAYFPSPFSLTQYVTAKTDFDGADYPNKYTGGKWKILMIGTQEQGLKFPWVPNDSLMPSHLGI</sequence>
<keyword evidence="2" id="KW-1185">Reference proteome</keyword>
<dbReference type="AlphaFoldDB" id="A0A9P7I3B0"/>
<protein>
    <submittedName>
        <fullName evidence="1">Uncharacterized protein</fullName>
    </submittedName>
</protein>
<organism evidence="1 2">
    <name type="scientific">Fusarium xylarioides</name>
    <dbReference type="NCBI Taxonomy" id="221167"/>
    <lineage>
        <taxon>Eukaryota</taxon>
        <taxon>Fungi</taxon>
        <taxon>Dikarya</taxon>
        <taxon>Ascomycota</taxon>
        <taxon>Pezizomycotina</taxon>
        <taxon>Sordariomycetes</taxon>
        <taxon>Hypocreomycetidae</taxon>
        <taxon>Hypocreales</taxon>
        <taxon>Nectriaceae</taxon>
        <taxon>Fusarium</taxon>
        <taxon>Fusarium fujikuroi species complex</taxon>
    </lineage>
</organism>
<name>A0A9P7I3B0_9HYPO</name>
<evidence type="ECO:0000313" key="1">
    <source>
        <dbReference type="EMBL" id="KAG5768606.1"/>
    </source>
</evidence>
<dbReference type="Proteomes" id="UP000750502">
    <property type="component" value="Unassembled WGS sequence"/>
</dbReference>
<reference evidence="1" key="2">
    <citation type="submission" date="2020-10" db="EMBL/GenBank/DDBJ databases">
        <authorList>
            <person name="Peck L.D."/>
            <person name="Nowell R.W."/>
            <person name="Flood J."/>
            <person name="Ryan M.J."/>
            <person name="Barraclough T.G."/>
        </authorList>
    </citation>
    <scope>NUCLEOTIDE SEQUENCE</scope>
    <source>
        <strain evidence="1">IMI 127659i</strain>
    </source>
</reference>
<dbReference type="Gene3D" id="3.40.50.880">
    <property type="match status" value="1"/>
</dbReference>
<dbReference type="InterPro" id="IPR029062">
    <property type="entry name" value="Class_I_gatase-like"/>
</dbReference>
<proteinExistence type="predicted"/>
<accession>A0A9P7I3B0</accession>
<dbReference type="EMBL" id="JADFTT010000097">
    <property type="protein sequence ID" value="KAG5768606.1"/>
    <property type="molecule type" value="Genomic_DNA"/>
</dbReference>
<evidence type="ECO:0000313" key="2">
    <source>
        <dbReference type="Proteomes" id="UP000750502"/>
    </source>
</evidence>